<evidence type="ECO:0000313" key="2">
    <source>
        <dbReference type="Proteomes" id="UP001478862"/>
    </source>
</evidence>
<protein>
    <submittedName>
        <fullName evidence="1">Uncharacterized protein</fullName>
    </submittedName>
</protein>
<name>A0ABV1N022_9BACI</name>
<proteinExistence type="predicted"/>
<dbReference type="EMBL" id="JBEGDG010000091">
    <property type="protein sequence ID" value="MEQ6358081.1"/>
    <property type="molecule type" value="Genomic_DNA"/>
</dbReference>
<comment type="caution">
    <text evidence="1">The sequence shown here is derived from an EMBL/GenBank/DDBJ whole genome shotgun (WGS) entry which is preliminary data.</text>
</comment>
<gene>
    <name evidence="1" type="ORF">ABNX05_26220</name>
</gene>
<evidence type="ECO:0000313" key="1">
    <source>
        <dbReference type="EMBL" id="MEQ6358081.1"/>
    </source>
</evidence>
<organism evidence="1 2">
    <name type="scientific">Lysinibacillus zambalensis</name>
    <dbReference type="NCBI Taxonomy" id="3160866"/>
    <lineage>
        <taxon>Bacteria</taxon>
        <taxon>Bacillati</taxon>
        <taxon>Bacillota</taxon>
        <taxon>Bacilli</taxon>
        <taxon>Bacillales</taxon>
        <taxon>Bacillaceae</taxon>
        <taxon>Lysinibacillus</taxon>
    </lineage>
</organism>
<sequence>MQAIVDPVTGGIRNAITGQGCPSLGNLSNLFSSTPTLDSFQRLANSNIGSQFLTTESPLGGRVLTDFGSTISDFSSAVDKYGGYVNSV</sequence>
<reference evidence="1 2" key="1">
    <citation type="submission" date="2024-06" db="EMBL/GenBank/DDBJ databases">
        <title>Lysinibacillus zambalefons sp. nov., a Novel Firmicute Isolated from the Poon Bato Zambales Hyperalkaline Spring.</title>
        <authorList>
            <person name="Aja J.A."/>
            <person name="Lazaro J.E.H."/>
            <person name="Llorin L.D."/>
            <person name="Lim K.R."/>
            <person name="Teodosio J."/>
            <person name="Dalisay D.S."/>
        </authorList>
    </citation>
    <scope>NUCLEOTIDE SEQUENCE [LARGE SCALE GENOMIC DNA]</scope>
    <source>
        <strain evidence="1 2">M3</strain>
    </source>
</reference>
<dbReference type="Proteomes" id="UP001478862">
    <property type="component" value="Unassembled WGS sequence"/>
</dbReference>
<feature type="non-terminal residue" evidence="1">
    <location>
        <position position="88"/>
    </location>
</feature>
<keyword evidence="2" id="KW-1185">Reference proteome</keyword>
<dbReference type="RefSeq" id="WP_349662353.1">
    <property type="nucleotide sequence ID" value="NZ_JBEGDG010000091.1"/>
</dbReference>
<accession>A0ABV1N022</accession>